<dbReference type="AlphaFoldDB" id="A4J8Y9"/>
<keyword evidence="2" id="KW-1185">Reference proteome</keyword>
<reference evidence="1 2" key="1">
    <citation type="submission" date="2007-03" db="EMBL/GenBank/DDBJ databases">
        <title>Complete sequence of Desulfotomaculum reducens MI-1.</title>
        <authorList>
            <consortium name="US DOE Joint Genome Institute"/>
            <person name="Copeland A."/>
            <person name="Lucas S."/>
            <person name="Lapidus A."/>
            <person name="Barry K."/>
            <person name="Detter J.C."/>
            <person name="Glavina del Rio T."/>
            <person name="Hammon N."/>
            <person name="Israni S."/>
            <person name="Dalin E."/>
            <person name="Tice H."/>
            <person name="Pitluck S."/>
            <person name="Sims D."/>
            <person name="Brettin T."/>
            <person name="Bruce D."/>
            <person name="Han C."/>
            <person name="Tapia R."/>
            <person name="Schmutz J."/>
            <person name="Larimer F."/>
            <person name="Land M."/>
            <person name="Hauser L."/>
            <person name="Kyrpides N."/>
            <person name="Kim E."/>
            <person name="Tebo B.M."/>
            <person name="Richardson P."/>
        </authorList>
    </citation>
    <scope>NUCLEOTIDE SEQUENCE [LARGE SCALE GENOMIC DNA]</scope>
    <source>
        <strain evidence="1 2">MI-1</strain>
    </source>
</reference>
<accession>A4J8Y9</accession>
<dbReference type="EMBL" id="CP000612">
    <property type="protein sequence ID" value="ABO51542.1"/>
    <property type="molecule type" value="Genomic_DNA"/>
</dbReference>
<evidence type="ECO:0000313" key="1">
    <source>
        <dbReference type="EMBL" id="ABO51542.1"/>
    </source>
</evidence>
<organism evidence="1 2">
    <name type="scientific">Desulforamulus reducens (strain ATCC BAA-1160 / DSM 100696 / MI-1)</name>
    <name type="common">Desulfotomaculum reducens</name>
    <dbReference type="NCBI Taxonomy" id="349161"/>
    <lineage>
        <taxon>Bacteria</taxon>
        <taxon>Bacillati</taxon>
        <taxon>Bacillota</taxon>
        <taxon>Clostridia</taxon>
        <taxon>Eubacteriales</taxon>
        <taxon>Peptococcaceae</taxon>
        <taxon>Desulforamulus</taxon>
    </lineage>
</organism>
<protein>
    <submittedName>
        <fullName evidence="1">Uncharacterized protein</fullName>
    </submittedName>
</protein>
<gene>
    <name evidence="1" type="ordered locus">Dred_3040</name>
</gene>
<dbReference type="eggNOG" id="ENOG5032ZXX">
    <property type="taxonomic scope" value="Bacteria"/>
</dbReference>
<dbReference type="Proteomes" id="UP000001556">
    <property type="component" value="Chromosome"/>
</dbReference>
<dbReference type="HOGENOM" id="CLU_1183509_0_0_9"/>
<proteinExistence type="predicted"/>
<dbReference type="KEGG" id="drm:Dred_3040"/>
<evidence type="ECO:0000313" key="2">
    <source>
        <dbReference type="Proteomes" id="UP000001556"/>
    </source>
</evidence>
<sequence length="234" mass="27744">MINCLKAINTPYTILFLDDFFIRKPINQNHISEVIQWMDENKDIAYFSFGANPRNCIDDGKYNGYVKMQDIEIYKLNMQACVWKTEKLLNYWRKEDNPWTWELIANCTTFNSKDVFYTVKDRDNSPVSYGYNDEGMGVYRGKWVIEDVKPLFESNGIFIDYSIRGIYNKITDKNNYKPSFKLLKYSIKRVGAKYTVLICNFYIHKAISLKLRGKCKYNDFAAYLTKRKNKQTQL</sequence>
<name>A4J8Y9_DESRM</name>